<evidence type="ECO:0000256" key="1">
    <source>
        <dbReference type="SAM" id="MobiDB-lite"/>
    </source>
</evidence>
<dbReference type="STRING" id="747525.W4JRJ1"/>
<feature type="transmembrane region" description="Helical" evidence="2">
    <location>
        <begin position="59"/>
        <end position="83"/>
    </location>
</feature>
<reference evidence="4 5" key="1">
    <citation type="journal article" date="2012" name="New Phytol.">
        <title>Insight into trade-off between wood decay and parasitism from the genome of a fungal forest pathogen.</title>
        <authorList>
            <person name="Olson A."/>
            <person name="Aerts A."/>
            <person name="Asiegbu F."/>
            <person name="Belbahri L."/>
            <person name="Bouzid O."/>
            <person name="Broberg A."/>
            <person name="Canback B."/>
            <person name="Coutinho P.M."/>
            <person name="Cullen D."/>
            <person name="Dalman K."/>
            <person name="Deflorio G."/>
            <person name="van Diepen L.T."/>
            <person name="Dunand C."/>
            <person name="Duplessis S."/>
            <person name="Durling M."/>
            <person name="Gonthier P."/>
            <person name="Grimwood J."/>
            <person name="Fossdal C.G."/>
            <person name="Hansson D."/>
            <person name="Henrissat B."/>
            <person name="Hietala A."/>
            <person name="Himmelstrand K."/>
            <person name="Hoffmeister D."/>
            <person name="Hogberg N."/>
            <person name="James T.Y."/>
            <person name="Karlsson M."/>
            <person name="Kohler A."/>
            <person name="Kues U."/>
            <person name="Lee Y.H."/>
            <person name="Lin Y.C."/>
            <person name="Lind M."/>
            <person name="Lindquist E."/>
            <person name="Lombard V."/>
            <person name="Lucas S."/>
            <person name="Lunden K."/>
            <person name="Morin E."/>
            <person name="Murat C."/>
            <person name="Park J."/>
            <person name="Raffaello T."/>
            <person name="Rouze P."/>
            <person name="Salamov A."/>
            <person name="Schmutz J."/>
            <person name="Solheim H."/>
            <person name="Stahlberg J."/>
            <person name="Velez H."/>
            <person name="de Vries R.P."/>
            <person name="Wiebenga A."/>
            <person name="Woodward S."/>
            <person name="Yakovlev I."/>
            <person name="Garbelotto M."/>
            <person name="Martin F."/>
            <person name="Grigoriev I.V."/>
            <person name="Stenlid J."/>
        </authorList>
    </citation>
    <scope>NUCLEOTIDE SEQUENCE [LARGE SCALE GENOMIC DNA]</scope>
    <source>
        <strain evidence="4 5">TC 32-1</strain>
    </source>
</reference>
<evidence type="ECO:0000313" key="5">
    <source>
        <dbReference type="Proteomes" id="UP000030671"/>
    </source>
</evidence>
<dbReference type="PANTHER" id="PTHR40465:SF1">
    <property type="entry name" value="DUF6534 DOMAIN-CONTAINING PROTEIN"/>
    <property type="match status" value="1"/>
</dbReference>
<protein>
    <recommendedName>
        <fullName evidence="3">DUF6534 domain-containing protein</fullName>
    </recommendedName>
</protein>
<proteinExistence type="predicted"/>
<dbReference type="Proteomes" id="UP000030671">
    <property type="component" value="Unassembled WGS sequence"/>
</dbReference>
<dbReference type="GeneID" id="20674457"/>
<feature type="transmembrane region" description="Helical" evidence="2">
    <location>
        <begin position="159"/>
        <end position="181"/>
    </location>
</feature>
<dbReference type="RefSeq" id="XP_009552401.1">
    <property type="nucleotide sequence ID" value="XM_009554106.1"/>
</dbReference>
<dbReference type="EMBL" id="KI925465">
    <property type="protein sequence ID" value="ETW76192.1"/>
    <property type="molecule type" value="Genomic_DNA"/>
</dbReference>
<feature type="region of interest" description="Disordered" evidence="1">
    <location>
        <begin position="236"/>
        <end position="260"/>
    </location>
</feature>
<dbReference type="PANTHER" id="PTHR40465">
    <property type="entry name" value="CHROMOSOME 1, WHOLE GENOME SHOTGUN SEQUENCE"/>
    <property type="match status" value="1"/>
</dbReference>
<dbReference type="OrthoDB" id="2797442at2759"/>
<dbReference type="KEGG" id="hir:HETIRDRAFT_430548"/>
<accession>W4JRJ1</accession>
<keyword evidence="2" id="KW-0812">Transmembrane</keyword>
<keyword evidence="5" id="KW-1185">Reference proteome</keyword>
<gene>
    <name evidence="4" type="ORF">HETIRDRAFT_430548</name>
</gene>
<feature type="transmembrane region" description="Helical" evidence="2">
    <location>
        <begin position="20"/>
        <end position="38"/>
    </location>
</feature>
<feature type="transmembrane region" description="Helical" evidence="2">
    <location>
        <begin position="114"/>
        <end position="147"/>
    </location>
</feature>
<dbReference type="InParanoid" id="W4JRJ1"/>
<keyword evidence="2" id="KW-0472">Membrane</keyword>
<organism evidence="4 5">
    <name type="scientific">Heterobasidion irregulare (strain TC 32-1)</name>
    <dbReference type="NCBI Taxonomy" id="747525"/>
    <lineage>
        <taxon>Eukaryota</taxon>
        <taxon>Fungi</taxon>
        <taxon>Dikarya</taxon>
        <taxon>Basidiomycota</taxon>
        <taxon>Agaricomycotina</taxon>
        <taxon>Agaricomycetes</taxon>
        <taxon>Russulales</taxon>
        <taxon>Bondarzewiaceae</taxon>
        <taxon>Heterobasidion</taxon>
        <taxon>Heterobasidion annosum species complex</taxon>
    </lineage>
</organism>
<dbReference type="InterPro" id="IPR045339">
    <property type="entry name" value="DUF6534"/>
</dbReference>
<name>W4JRJ1_HETIT</name>
<feature type="domain" description="DUF6534" evidence="3">
    <location>
        <begin position="166"/>
        <end position="235"/>
    </location>
</feature>
<evidence type="ECO:0000256" key="2">
    <source>
        <dbReference type="SAM" id="Phobius"/>
    </source>
</evidence>
<dbReference type="Pfam" id="PF20152">
    <property type="entry name" value="DUF6534"/>
    <property type="match status" value="1"/>
</dbReference>
<dbReference type="AlphaFoldDB" id="W4JRJ1"/>
<dbReference type="HOGENOM" id="CLU_046025_2_1_1"/>
<evidence type="ECO:0000313" key="4">
    <source>
        <dbReference type="EMBL" id="ETW76192.1"/>
    </source>
</evidence>
<sequence>MSATTSLTGRAEEGANLGSTYGSLLVGTIFSGMLYGVTSLQSIHYFTQYGSRDRRTLKVLVSVLWTMDTLIMVLNFHAAWHYFVISFNDSTALHRPIWSLDPLVHRGLHPDSVVAIWTFYFLSLLAVVAFVTSLTITVIIFLSPVWITQNSKRMQSLTIGNVVNGAVLDVLITIVLCTILDRHRSGLKSTDSLINRLMTFMITRGIVTTLIWIVFHLSASKVYANAVLATLNSRTPRRGADRKGRDQPALGSSWHEPDPNAPATSMTVAFQILPDLISSTTPTLDNSQDVIGH</sequence>
<keyword evidence="2" id="KW-1133">Transmembrane helix</keyword>
<feature type="transmembrane region" description="Helical" evidence="2">
    <location>
        <begin position="193"/>
        <end position="215"/>
    </location>
</feature>
<evidence type="ECO:0000259" key="3">
    <source>
        <dbReference type="Pfam" id="PF20152"/>
    </source>
</evidence>